<evidence type="ECO:0000256" key="5">
    <source>
        <dbReference type="ARBA" id="ARBA00022692"/>
    </source>
</evidence>
<dbReference type="SUPFAM" id="SSF81345">
    <property type="entry name" value="ABC transporter involved in vitamin B12 uptake, BtuC"/>
    <property type="match status" value="1"/>
</dbReference>
<dbReference type="Proteomes" id="UP000641588">
    <property type="component" value="Unassembled WGS sequence"/>
</dbReference>
<keyword evidence="5 8" id="KW-0812">Transmembrane</keyword>
<comment type="subcellular location">
    <subcellularLocation>
        <location evidence="1">Cell membrane</location>
        <topology evidence="1">Multi-pass membrane protein</topology>
    </subcellularLocation>
</comment>
<keyword evidence="4" id="KW-1003">Cell membrane</keyword>
<reference evidence="9" key="1">
    <citation type="submission" date="2019-10" db="EMBL/GenBank/DDBJ databases">
        <title>Description of Paenibacillus glebae sp. nov.</title>
        <authorList>
            <person name="Carlier A."/>
            <person name="Qi S."/>
        </authorList>
    </citation>
    <scope>NUCLEOTIDE SEQUENCE</scope>
    <source>
        <strain evidence="9">LMG 31456</strain>
    </source>
</reference>
<dbReference type="GO" id="GO:0005886">
    <property type="term" value="C:plasma membrane"/>
    <property type="evidence" value="ECO:0007669"/>
    <property type="project" value="UniProtKB-SubCell"/>
</dbReference>
<evidence type="ECO:0000256" key="7">
    <source>
        <dbReference type="ARBA" id="ARBA00023136"/>
    </source>
</evidence>
<feature type="transmembrane region" description="Helical" evidence="8">
    <location>
        <begin position="99"/>
        <end position="119"/>
    </location>
</feature>
<proteinExistence type="inferred from homology"/>
<feature type="transmembrane region" description="Helical" evidence="8">
    <location>
        <begin position="67"/>
        <end position="87"/>
    </location>
</feature>
<comment type="similarity">
    <text evidence="2">Belongs to the binding-protein-dependent transport system permease family. FecCD subfamily.</text>
</comment>
<evidence type="ECO:0000256" key="6">
    <source>
        <dbReference type="ARBA" id="ARBA00022989"/>
    </source>
</evidence>
<evidence type="ECO:0000256" key="4">
    <source>
        <dbReference type="ARBA" id="ARBA00022475"/>
    </source>
</evidence>
<comment type="caution">
    <text evidence="9">The sequence shown here is derived from an EMBL/GenBank/DDBJ whole genome shotgun (WGS) entry which is preliminary data.</text>
</comment>
<feature type="transmembrane region" description="Helical" evidence="8">
    <location>
        <begin position="202"/>
        <end position="222"/>
    </location>
</feature>
<evidence type="ECO:0000313" key="9">
    <source>
        <dbReference type="EMBL" id="NOU95808.1"/>
    </source>
</evidence>
<keyword evidence="3" id="KW-0813">Transport</keyword>
<dbReference type="FunFam" id="1.10.3470.10:FF:000001">
    <property type="entry name" value="Vitamin B12 ABC transporter permease BtuC"/>
    <property type="match status" value="1"/>
</dbReference>
<evidence type="ECO:0000313" key="10">
    <source>
        <dbReference type="Proteomes" id="UP000641588"/>
    </source>
</evidence>
<keyword evidence="10" id="KW-1185">Reference proteome</keyword>
<dbReference type="InterPro" id="IPR000522">
    <property type="entry name" value="ABC_transptr_permease_BtuC"/>
</dbReference>
<dbReference type="CDD" id="cd06550">
    <property type="entry name" value="TM_ABC_iron-siderophores_like"/>
    <property type="match status" value="1"/>
</dbReference>
<keyword evidence="7 8" id="KW-0472">Membrane</keyword>
<feature type="transmembrane region" description="Helical" evidence="8">
    <location>
        <begin position="125"/>
        <end position="148"/>
    </location>
</feature>
<feature type="transmembrane region" description="Helical" evidence="8">
    <location>
        <begin position="160"/>
        <end position="182"/>
    </location>
</feature>
<organism evidence="9 10">
    <name type="scientific">Paenibacillus foliorum</name>
    <dbReference type="NCBI Taxonomy" id="2654974"/>
    <lineage>
        <taxon>Bacteria</taxon>
        <taxon>Bacillati</taxon>
        <taxon>Bacillota</taxon>
        <taxon>Bacilli</taxon>
        <taxon>Bacillales</taxon>
        <taxon>Paenibacillaceae</taxon>
        <taxon>Paenibacillus</taxon>
    </lineage>
</organism>
<keyword evidence="6 8" id="KW-1133">Transmembrane helix</keyword>
<dbReference type="Pfam" id="PF01032">
    <property type="entry name" value="FecCD"/>
    <property type="match status" value="1"/>
</dbReference>
<name>A0A972GX57_9BACL</name>
<evidence type="ECO:0000256" key="3">
    <source>
        <dbReference type="ARBA" id="ARBA00022448"/>
    </source>
</evidence>
<dbReference type="EMBL" id="WHOD01000082">
    <property type="protein sequence ID" value="NOU95808.1"/>
    <property type="molecule type" value="Genomic_DNA"/>
</dbReference>
<dbReference type="RefSeq" id="WP_171654033.1">
    <property type="nucleotide sequence ID" value="NZ_WHOD01000082.1"/>
</dbReference>
<dbReference type="GO" id="GO:0033214">
    <property type="term" value="P:siderophore-iron import into cell"/>
    <property type="evidence" value="ECO:0007669"/>
    <property type="project" value="TreeGrafter"/>
</dbReference>
<sequence length="340" mass="36060">MKTDIRLKRNYTKTITSKFLLLAICFVAAVLISLNSGLIRLTPVEVIQTLLGIESGPSSIVLVDIRLPRITVAILVGMGFAVTGAIMQGVSQNGLADPGILGINAGAGLAVVVYIAYFYGKIQFAPVYMLPIAAFVGAAAAALLVFTLAYKDGKLLPVRLLLVGIAAGAGISAGMLFLTYRMNAYNYDFVKIWLSGSIWGTNWKYVLAVLVWIVVLLPVAVYKSHRINLLFMGEEIAQGVGVSVQRERIVLMAIAVGLAGSCVAVAGSIGFVGLIAPHLAIQILGRDYKVMLPASAMIGAILVLLSDTIGRVIAQPVEIPVGIVTAGIGAPYFLYLLTRR</sequence>
<accession>A0A972GX57</accession>
<dbReference type="InterPro" id="IPR037294">
    <property type="entry name" value="ABC_BtuC-like"/>
</dbReference>
<feature type="transmembrane region" description="Helical" evidence="8">
    <location>
        <begin position="288"/>
        <end position="305"/>
    </location>
</feature>
<evidence type="ECO:0000256" key="1">
    <source>
        <dbReference type="ARBA" id="ARBA00004651"/>
    </source>
</evidence>
<dbReference type="Gene3D" id="1.10.3470.10">
    <property type="entry name" value="ABC transporter involved in vitamin B12 uptake, BtuC"/>
    <property type="match status" value="1"/>
</dbReference>
<evidence type="ECO:0000256" key="2">
    <source>
        <dbReference type="ARBA" id="ARBA00007935"/>
    </source>
</evidence>
<dbReference type="GO" id="GO:0022857">
    <property type="term" value="F:transmembrane transporter activity"/>
    <property type="evidence" value="ECO:0007669"/>
    <property type="project" value="InterPro"/>
</dbReference>
<evidence type="ECO:0000256" key="8">
    <source>
        <dbReference type="SAM" id="Phobius"/>
    </source>
</evidence>
<feature type="transmembrane region" description="Helical" evidence="8">
    <location>
        <begin position="317"/>
        <end position="337"/>
    </location>
</feature>
<feature type="transmembrane region" description="Helical" evidence="8">
    <location>
        <begin position="20"/>
        <end position="41"/>
    </location>
</feature>
<protein>
    <submittedName>
        <fullName evidence="9">Iron chelate uptake ABC transporter family permease subunit</fullName>
    </submittedName>
</protein>
<dbReference type="PANTHER" id="PTHR30472:SF64">
    <property type="entry name" value="IRON(3+)-HYDROXAMATE IMPORT SYSTEM PERMEASE PROTEIN FHUG"/>
    <property type="match status" value="1"/>
</dbReference>
<dbReference type="PANTHER" id="PTHR30472">
    <property type="entry name" value="FERRIC ENTEROBACTIN TRANSPORT SYSTEM PERMEASE PROTEIN"/>
    <property type="match status" value="1"/>
</dbReference>
<feature type="transmembrane region" description="Helical" evidence="8">
    <location>
        <begin position="249"/>
        <end position="276"/>
    </location>
</feature>
<dbReference type="AlphaFoldDB" id="A0A972GX57"/>
<gene>
    <name evidence="9" type="ORF">GC093_21650</name>
</gene>